<organism evidence="1 2">
    <name type="scientific">Clostridium homopropionicum DSM 5847</name>
    <dbReference type="NCBI Taxonomy" id="1121318"/>
    <lineage>
        <taxon>Bacteria</taxon>
        <taxon>Bacillati</taxon>
        <taxon>Bacillota</taxon>
        <taxon>Clostridia</taxon>
        <taxon>Eubacteriales</taxon>
        <taxon>Clostridiaceae</taxon>
        <taxon>Clostridium</taxon>
    </lineage>
</organism>
<sequence length="50" mass="5928">MKLVSEKCWSIVSKDDSFLYYEITDRGEEIGYFSYSFDNIRILILRGNLV</sequence>
<reference evidence="2" key="1">
    <citation type="submission" date="2015-08" db="EMBL/GenBank/DDBJ databases">
        <title>Genome sequence of the strict anaerobe Clostridium homopropionicum LuHBu1 (DSM 5847T).</title>
        <authorList>
            <person name="Poehlein A."/>
            <person name="Beck M."/>
            <person name="Schiel-Bengelsdorf B."/>
            <person name="Bengelsdorf F.R."/>
            <person name="Daniel R."/>
            <person name="Duerre P."/>
        </authorList>
    </citation>
    <scope>NUCLEOTIDE SEQUENCE [LARGE SCALE GENOMIC DNA]</scope>
    <source>
        <strain evidence="2">DSM 5847</strain>
    </source>
</reference>
<accession>A0A0L6Z9S2</accession>
<name>A0A0L6Z9S2_9CLOT</name>
<dbReference type="STRING" id="36844.SAMN04488501_102194"/>
<keyword evidence="2" id="KW-1185">Reference proteome</keyword>
<evidence type="ECO:0000313" key="2">
    <source>
        <dbReference type="Proteomes" id="UP000037043"/>
    </source>
</evidence>
<dbReference type="PATRIC" id="fig|1121318.3.peg.1816"/>
<dbReference type="EMBL" id="LHUR01000022">
    <property type="protein sequence ID" value="KOA19711.1"/>
    <property type="molecule type" value="Genomic_DNA"/>
</dbReference>
<dbReference type="Proteomes" id="UP000037043">
    <property type="component" value="Unassembled WGS sequence"/>
</dbReference>
<protein>
    <submittedName>
        <fullName evidence="1">Uncharacterized protein</fullName>
    </submittedName>
</protein>
<dbReference type="AlphaFoldDB" id="A0A0L6Z9S2"/>
<evidence type="ECO:0000313" key="1">
    <source>
        <dbReference type="EMBL" id="KOA19711.1"/>
    </source>
</evidence>
<gene>
    <name evidence="1" type="ORF">CLHOM_18000</name>
</gene>
<comment type="caution">
    <text evidence="1">The sequence shown here is derived from an EMBL/GenBank/DDBJ whole genome shotgun (WGS) entry which is preliminary data.</text>
</comment>
<proteinExistence type="predicted"/>